<evidence type="ECO:0000313" key="1">
    <source>
        <dbReference type="EMBL" id="SIT83537.1"/>
    </source>
</evidence>
<reference evidence="1 2" key="1">
    <citation type="submission" date="2017-01" db="EMBL/GenBank/DDBJ databases">
        <authorList>
            <person name="Mah S.A."/>
            <person name="Swanson W.J."/>
            <person name="Moy G.W."/>
            <person name="Vacquier V.D."/>
        </authorList>
    </citation>
    <scope>NUCLEOTIDE SEQUENCE [LARGE SCALE GENOMIC DNA]</scope>
    <source>
        <strain evidence="1 2">DSM 21219</strain>
    </source>
</reference>
<dbReference type="OrthoDB" id="7877252at2"/>
<proteinExistence type="predicted"/>
<protein>
    <submittedName>
        <fullName evidence="1">Uncharacterized protein</fullName>
    </submittedName>
</protein>
<keyword evidence="2" id="KW-1185">Reference proteome</keyword>
<accession>A0A1R3WYG7</accession>
<dbReference type="Proteomes" id="UP000192455">
    <property type="component" value="Unassembled WGS sequence"/>
</dbReference>
<dbReference type="EMBL" id="FTPS01000001">
    <property type="protein sequence ID" value="SIT83537.1"/>
    <property type="molecule type" value="Genomic_DNA"/>
</dbReference>
<dbReference type="STRING" id="515897.SAMN05421849_1926"/>
<name>A0A1R3WYG7_9RHOB</name>
<dbReference type="AlphaFoldDB" id="A0A1R3WYG7"/>
<gene>
    <name evidence="1" type="ORF">SAMN05421849_1926</name>
</gene>
<dbReference type="RefSeq" id="WP_076649655.1">
    <property type="nucleotide sequence ID" value="NZ_FTPS01000001.1"/>
</dbReference>
<sequence>MANRAATVKQSDLTRYLKAASAAGVIVSKIEVARDGTVRIFTPDAGPDEGSNPCDRLLK</sequence>
<evidence type="ECO:0000313" key="2">
    <source>
        <dbReference type="Proteomes" id="UP000192455"/>
    </source>
</evidence>
<organism evidence="1 2">
    <name type="scientific">Pontibaca methylaminivorans</name>
    <dbReference type="NCBI Taxonomy" id="515897"/>
    <lineage>
        <taxon>Bacteria</taxon>
        <taxon>Pseudomonadati</taxon>
        <taxon>Pseudomonadota</taxon>
        <taxon>Alphaproteobacteria</taxon>
        <taxon>Rhodobacterales</taxon>
        <taxon>Roseobacteraceae</taxon>
        <taxon>Pontibaca</taxon>
    </lineage>
</organism>